<keyword evidence="3" id="KW-1133">Transmembrane helix</keyword>
<dbReference type="Pfam" id="PF00892">
    <property type="entry name" value="EamA"/>
    <property type="match status" value="2"/>
</dbReference>
<dbReference type="RefSeq" id="WP_165912475.1">
    <property type="nucleotide sequence ID" value="NZ_BDUF01000095.1"/>
</dbReference>
<evidence type="ECO:0000259" key="4">
    <source>
        <dbReference type="Pfam" id="PF00892"/>
    </source>
</evidence>
<sequence>MGELVAVMAAASFAAANVMVKKGTTASSRDNGVFVSILLTAAISGLIVIAAGIINGFPTLTKEGVFWFVLAGVFTSFIGRIWLYSSIQHLGSVRASAVKRLNPFFTVLIGLFFLGDPLTIPLLIGMLMIFSGFIVMIIQSFRSSAKGNAAATVEPGRFVESHSMRSKIVLTLRSIANLGYMYGPISALAYAVGYALRKKGLLEIPDPFFGTMLGAGVGALIFAVMALFQDRYRASVKSAFFQFRPWLFFAGIATSTGQILYFMALNLITVSSVALIASTEVVFTFFLSAWVFHTQEEMTKTTIAAAFVSMTGAAVIALG</sequence>
<feature type="transmembrane region" description="Helical" evidence="3">
    <location>
        <begin position="65"/>
        <end position="84"/>
    </location>
</feature>
<dbReference type="InterPro" id="IPR037185">
    <property type="entry name" value="EmrE-like"/>
</dbReference>
<protein>
    <recommendedName>
        <fullName evidence="4">EamA domain-containing protein</fullName>
    </recommendedName>
</protein>
<reference evidence="6" key="1">
    <citation type="submission" date="2017-07" db="EMBL/GenBank/DDBJ databases">
        <title>Draft genome sequence of Effusibacillus lacus strain skLN1.</title>
        <authorList>
            <person name="Watanabe M."/>
            <person name="Kojima H."/>
            <person name="Fukui M."/>
        </authorList>
    </citation>
    <scope>NUCLEOTIDE SEQUENCE [LARGE SCALE GENOMIC DNA]</scope>
    <source>
        <strain evidence="6">skLN1</strain>
    </source>
</reference>
<feature type="transmembrane region" description="Helical" evidence="3">
    <location>
        <begin position="248"/>
        <end position="268"/>
    </location>
</feature>
<dbReference type="SUPFAM" id="SSF103481">
    <property type="entry name" value="Multidrug resistance efflux transporter EmrE"/>
    <property type="match status" value="2"/>
</dbReference>
<feature type="transmembrane region" description="Helical" evidence="3">
    <location>
        <begin position="175"/>
        <end position="196"/>
    </location>
</feature>
<evidence type="ECO:0000313" key="5">
    <source>
        <dbReference type="EMBL" id="GAX91354.1"/>
    </source>
</evidence>
<feature type="transmembrane region" description="Helical" evidence="3">
    <location>
        <begin position="301"/>
        <end position="318"/>
    </location>
</feature>
<dbReference type="PANTHER" id="PTHR22911">
    <property type="entry name" value="ACYL-MALONYL CONDENSING ENZYME-RELATED"/>
    <property type="match status" value="1"/>
</dbReference>
<evidence type="ECO:0000313" key="6">
    <source>
        <dbReference type="Proteomes" id="UP000217785"/>
    </source>
</evidence>
<feature type="transmembrane region" description="Helical" evidence="3">
    <location>
        <begin position="104"/>
        <end position="137"/>
    </location>
</feature>
<comment type="caution">
    <text evidence="5">The sequence shown here is derived from an EMBL/GenBank/DDBJ whole genome shotgun (WGS) entry which is preliminary data.</text>
</comment>
<feature type="transmembrane region" description="Helical" evidence="3">
    <location>
        <begin position="208"/>
        <end position="228"/>
    </location>
</feature>
<feature type="domain" description="EamA" evidence="4">
    <location>
        <begin position="178"/>
        <end position="317"/>
    </location>
</feature>
<feature type="transmembrane region" description="Helical" evidence="3">
    <location>
        <begin position="32"/>
        <end position="53"/>
    </location>
</feature>
<dbReference type="Proteomes" id="UP000217785">
    <property type="component" value="Unassembled WGS sequence"/>
</dbReference>
<dbReference type="GO" id="GO:0016020">
    <property type="term" value="C:membrane"/>
    <property type="evidence" value="ECO:0007669"/>
    <property type="project" value="InterPro"/>
</dbReference>
<keyword evidence="3" id="KW-0472">Membrane</keyword>
<keyword evidence="3" id="KW-0812">Transmembrane</keyword>
<evidence type="ECO:0000256" key="3">
    <source>
        <dbReference type="SAM" id="Phobius"/>
    </source>
</evidence>
<comment type="similarity">
    <text evidence="2">Belongs to the EamA transporter family.</text>
</comment>
<gene>
    <name evidence="5" type="ORF">EFBL_3023</name>
</gene>
<accession>A0A292YSF0</accession>
<keyword evidence="6" id="KW-1185">Reference proteome</keyword>
<proteinExistence type="inferred from homology"/>
<comment type="subcellular location">
    <subcellularLocation>
        <location evidence="1">Endomembrane system</location>
        <topology evidence="1">Multi-pass membrane protein</topology>
    </subcellularLocation>
</comment>
<feature type="transmembrane region" description="Helical" evidence="3">
    <location>
        <begin position="274"/>
        <end position="292"/>
    </location>
</feature>
<dbReference type="InterPro" id="IPR000620">
    <property type="entry name" value="EamA_dom"/>
</dbReference>
<feature type="domain" description="EamA" evidence="4">
    <location>
        <begin position="2"/>
        <end position="137"/>
    </location>
</feature>
<dbReference type="AlphaFoldDB" id="A0A292YSF0"/>
<name>A0A292YSF0_9BACL</name>
<evidence type="ECO:0000256" key="1">
    <source>
        <dbReference type="ARBA" id="ARBA00004127"/>
    </source>
</evidence>
<organism evidence="5 6">
    <name type="scientific">Effusibacillus lacus</name>
    <dbReference type="NCBI Taxonomy" id="1348429"/>
    <lineage>
        <taxon>Bacteria</taxon>
        <taxon>Bacillati</taxon>
        <taxon>Bacillota</taxon>
        <taxon>Bacilli</taxon>
        <taxon>Bacillales</taxon>
        <taxon>Alicyclobacillaceae</taxon>
        <taxon>Effusibacillus</taxon>
    </lineage>
</organism>
<dbReference type="EMBL" id="BDUF01000095">
    <property type="protein sequence ID" value="GAX91354.1"/>
    <property type="molecule type" value="Genomic_DNA"/>
</dbReference>
<evidence type="ECO:0000256" key="2">
    <source>
        <dbReference type="ARBA" id="ARBA00007362"/>
    </source>
</evidence>